<name>A0ABN6SVK9_9MOLU</name>
<proteinExistence type="predicted"/>
<gene>
    <name evidence="2" type="ORF">SHM_02680</name>
</gene>
<dbReference type="InterPro" id="IPR003797">
    <property type="entry name" value="DegV"/>
</dbReference>
<organism evidence="2 3">
    <name type="scientific">Spiroplasma ixodetis</name>
    <dbReference type="NCBI Taxonomy" id="2141"/>
    <lineage>
        <taxon>Bacteria</taxon>
        <taxon>Bacillati</taxon>
        <taxon>Mycoplasmatota</taxon>
        <taxon>Mollicutes</taxon>
        <taxon>Entomoplasmatales</taxon>
        <taxon>Spiroplasmataceae</taxon>
        <taxon>Spiroplasma</taxon>
    </lineage>
</organism>
<dbReference type="InterPro" id="IPR043168">
    <property type="entry name" value="DegV_C"/>
</dbReference>
<dbReference type="Pfam" id="PF02645">
    <property type="entry name" value="DegV"/>
    <property type="match status" value="1"/>
</dbReference>
<evidence type="ECO:0000313" key="3">
    <source>
        <dbReference type="Proteomes" id="UP001163387"/>
    </source>
</evidence>
<sequence length="287" mass="32927">MKIGIVSDSATGFTLEDMKKYPEIIIIPLNIIEGENAYDDNNIDIDSETIRKKMIDEHYILKTSQTSRGKLEQYWDNALSKYDQILFLPIANNASGQYASSQVLQKEEKYKNKVHILETGAASIPLKFMVLIAFTLVKNGKKIPEILEILNKFRKTYESYIAPNDLKFLARGGRLPMSKARIGNFLRFKPILRCKETIDNIGRVRTLSKAMEEMLDIITKIKDVTKETIYIIDGWCRKDIIDEAIKKVKNRGFTKYKVEPLCNILKTHTGNNTIGFSVVPNQWVKEV</sequence>
<dbReference type="PANTHER" id="PTHR33434">
    <property type="entry name" value="DEGV DOMAIN-CONTAINING PROTEIN DR_1986-RELATED"/>
    <property type="match status" value="1"/>
</dbReference>
<dbReference type="NCBIfam" id="TIGR00762">
    <property type="entry name" value="DegV"/>
    <property type="match status" value="1"/>
</dbReference>
<dbReference type="RefSeq" id="WP_281748924.1">
    <property type="nucleotide sequence ID" value="NZ_AP026933.1"/>
</dbReference>
<keyword evidence="1" id="KW-0446">Lipid-binding</keyword>
<reference evidence="2 3" key="1">
    <citation type="journal article" date="2022" name="Front. Microbiol.">
        <title>Male-killing mechanisms vary between Spiroplasma species.</title>
        <authorList>
            <person name="Arai H."/>
            <person name="Inoue M."/>
            <person name="Kageyama D."/>
        </authorList>
    </citation>
    <scope>NUCLEOTIDE SEQUENCE [LARGE SCALE GENOMIC DNA]</scope>
    <source>
        <strain evidence="3">sHm</strain>
    </source>
</reference>
<evidence type="ECO:0000313" key="2">
    <source>
        <dbReference type="EMBL" id="BDT02622.1"/>
    </source>
</evidence>
<dbReference type="InterPro" id="IPR050270">
    <property type="entry name" value="DegV_domain_contain"/>
</dbReference>
<dbReference type="EMBL" id="AP026933">
    <property type="protein sequence ID" value="BDT02622.1"/>
    <property type="molecule type" value="Genomic_DNA"/>
</dbReference>
<dbReference type="Proteomes" id="UP001163387">
    <property type="component" value="Chromosome"/>
</dbReference>
<keyword evidence="3" id="KW-1185">Reference proteome</keyword>
<evidence type="ECO:0000256" key="1">
    <source>
        <dbReference type="ARBA" id="ARBA00023121"/>
    </source>
</evidence>
<dbReference type="PANTHER" id="PTHR33434:SF2">
    <property type="entry name" value="FATTY ACID-BINDING PROTEIN TM_1468"/>
    <property type="match status" value="1"/>
</dbReference>
<dbReference type="Gene3D" id="3.40.50.10170">
    <property type="match status" value="1"/>
</dbReference>
<protein>
    <submittedName>
        <fullName evidence="2">6-phosphogluconate dehydratase</fullName>
    </submittedName>
</protein>
<dbReference type="SUPFAM" id="SSF82549">
    <property type="entry name" value="DAK1/DegV-like"/>
    <property type="match status" value="1"/>
</dbReference>
<dbReference type="Gene3D" id="3.30.1180.10">
    <property type="match status" value="1"/>
</dbReference>
<dbReference type="PROSITE" id="PS51482">
    <property type="entry name" value="DEGV"/>
    <property type="match status" value="1"/>
</dbReference>
<accession>A0ABN6SVK9</accession>